<dbReference type="Gene3D" id="2.130.10.30">
    <property type="entry name" value="Regulator of chromosome condensation 1/beta-lactamase-inhibitor protein II"/>
    <property type="match status" value="1"/>
</dbReference>
<dbReference type="EMBL" id="JABFJW010000282">
    <property type="protein sequence ID" value="NOK13000.1"/>
    <property type="molecule type" value="Genomic_DNA"/>
</dbReference>
<reference evidence="1 2" key="1">
    <citation type="submission" date="2020-05" db="EMBL/GenBank/DDBJ databases">
        <authorList>
            <person name="Whitworth D."/>
        </authorList>
    </citation>
    <scope>NUCLEOTIDE SEQUENCE [LARGE SCALE GENOMIC DNA]</scope>
    <source>
        <strain evidence="1 2">CA046A</strain>
    </source>
</reference>
<evidence type="ECO:0000313" key="2">
    <source>
        <dbReference type="Proteomes" id="UP000528460"/>
    </source>
</evidence>
<dbReference type="RefSeq" id="WP_171420196.1">
    <property type="nucleotide sequence ID" value="NZ_JABFJW010000282.1"/>
</dbReference>
<gene>
    <name evidence="1" type="ORF">HNS30_28565</name>
</gene>
<protein>
    <submittedName>
        <fullName evidence="1">Uncharacterized protein</fullName>
    </submittedName>
</protein>
<evidence type="ECO:0000313" key="1">
    <source>
        <dbReference type="EMBL" id="NOK13000.1"/>
    </source>
</evidence>
<name>A0A7Y4NHE6_9BACT</name>
<dbReference type="Proteomes" id="UP000528460">
    <property type="component" value="Unassembled WGS sequence"/>
</dbReference>
<sequence length="37" mass="4011">MKQDGTVWAWVSNNYSQLGDGTVTNRTTPVQVSGLSL</sequence>
<dbReference type="SUPFAM" id="SSF50985">
    <property type="entry name" value="RCC1/BLIP-II"/>
    <property type="match status" value="1"/>
</dbReference>
<dbReference type="AlphaFoldDB" id="A0A7Y4NHE6"/>
<organism evidence="1 2">
    <name type="scientific">Corallococcus exercitus</name>
    <dbReference type="NCBI Taxonomy" id="2316736"/>
    <lineage>
        <taxon>Bacteria</taxon>
        <taxon>Pseudomonadati</taxon>
        <taxon>Myxococcota</taxon>
        <taxon>Myxococcia</taxon>
        <taxon>Myxococcales</taxon>
        <taxon>Cystobacterineae</taxon>
        <taxon>Myxococcaceae</taxon>
        <taxon>Corallococcus</taxon>
    </lineage>
</organism>
<comment type="caution">
    <text evidence="1">The sequence shown here is derived from an EMBL/GenBank/DDBJ whole genome shotgun (WGS) entry which is preliminary data.</text>
</comment>
<accession>A0A7Y4NHE6</accession>
<dbReference type="InterPro" id="IPR009091">
    <property type="entry name" value="RCC1/BLIP-II"/>
</dbReference>
<proteinExistence type="predicted"/>
<dbReference type="InterPro" id="IPR000408">
    <property type="entry name" value="Reg_chr_condens"/>
</dbReference>
<dbReference type="Pfam" id="PF00415">
    <property type="entry name" value="RCC1"/>
    <property type="match status" value="1"/>
</dbReference>